<sequence>LLCGPVETVYLFLINGCDNCENYFVLKEGKKYVCSCTSANHDRLIHLFLNITALKSITWAVRIINLWNITKKCNKRIKGVWYKIYPHSRDFVYT</sequence>
<dbReference type="AlphaFoldDB" id="A0A0N5BH87"/>
<keyword evidence="1" id="KW-1185">Reference proteome</keyword>
<dbReference type="WBParaSite" id="SPAL_0000533125.1">
    <property type="protein sequence ID" value="SPAL_0000533125.1"/>
    <property type="gene ID" value="SPAL_0000533125"/>
</dbReference>
<dbReference type="Gene3D" id="3.30.40.210">
    <property type="match status" value="1"/>
</dbReference>
<protein>
    <submittedName>
        <fullName evidence="2">Ovule protein</fullName>
    </submittedName>
</protein>
<proteinExistence type="predicted"/>
<accession>A0A0N5BH87</accession>
<dbReference type="Proteomes" id="UP000046392">
    <property type="component" value="Unplaced"/>
</dbReference>
<reference evidence="2" key="1">
    <citation type="submission" date="2017-02" db="UniProtKB">
        <authorList>
            <consortium name="WormBaseParasite"/>
        </authorList>
    </citation>
    <scope>IDENTIFICATION</scope>
</reference>
<dbReference type="InterPro" id="IPR038510">
    <property type="entry name" value="Spt4_sf"/>
</dbReference>
<organism evidence="1 2">
    <name type="scientific">Strongyloides papillosus</name>
    <name type="common">Intestinal threadworm</name>
    <dbReference type="NCBI Taxonomy" id="174720"/>
    <lineage>
        <taxon>Eukaryota</taxon>
        <taxon>Metazoa</taxon>
        <taxon>Ecdysozoa</taxon>
        <taxon>Nematoda</taxon>
        <taxon>Chromadorea</taxon>
        <taxon>Rhabditida</taxon>
        <taxon>Tylenchina</taxon>
        <taxon>Panagrolaimomorpha</taxon>
        <taxon>Strongyloidoidea</taxon>
        <taxon>Strongyloididae</taxon>
        <taxon>Strongyloides</taxon>
    </lineage>
</organism>
<name>A0A0N5BH87_STREA</name>
<evidence type="ECO:0000313" key="2">
    <source>
        <dbReference type="WBParaSite" id="SPAL_0000533125.1"/>
    </source>
</evidence>
<evidence type="ECO:0000313" key="1">
    <source>
        <dbReference type="Proteomes" id="UP000046392"/>
    </source>
</evidence>